<evidence type="ECO:0000256" key="7">
    <source>
        <dbReference type="ARBA" id="ARBA00023002"/>
    </source>
</evidence>
<evidence type="ECO:0000256" key="1">
    <source>
        <dbReference type="ARBA" id="ARBA00001942"/>
    </source>
</evidence>
<dbReference type="Pfam" id="PF00384">
    <property type="entry name" value="Molybdopterin"/>
    <property type="match status" value="1"/>
</dbReference>
<dbReference type="SUPFAM" id="SSF50692">
    <property type="entry name" value="ADC-like"/>
    <property type="match status" value="1"/>
</dbReference>
<keyword evidence="9" id="KW-0411">Iron-sulfur</keyword>
<dbReference type="KEGG" id="bpz:BP1026B_II1062"/>
<dbReference type="NCBIfam" id="TIGR01701">
    <property type="entry name" value="Fdhalpha-like"/>
    <property type="match status" value="1"/>
</dbReference>
<dbReference type="PANTHER" id="PTHR43105">
    <property type="entry name" value="RESPIRATORY NITRATE REDUCTASE"/>
    <property type="match status" value="1"/>
</dbReference>
<dbReference type="GO" id="GO:0045333">
    <property type="term" value="P:cellular respiration"/>
    <property type="evidence" value="ECO:0007669"/>
    <property type="project" value="UniProtKB-ARBA"/>
</dbReference>
<dbReference type="InterPro" id="IPR006657">
    <property type="entry name" value="MoPterin_dinucl-bd_dom"/>
</dbReference>
<evidence type="ECO:0000256" key="3">
    <source>
        <dbReference type="ARBA" id="ARBA00010312"/>
    </source>
</evidence>
<dbReference type="InterPro" id="IPR009010">
    <property type="entry name" value="Asp_de-COase-like_dom_sf"/>
</dbReference>
<comment type="similarity">
    <text evidence="3">Belongs to the prokaryotic molybdopterin-containing oxidoreductase family.</text>
</comment>
<evidence type="ECO:0000256" key="6">
    <source>
        <dbReference type="ARBA" id="ARBA00022723"/>
    </source>
</evidence>
<dbReference type="InterPro" id="IPR006656">
    <property type="entry name" value="Mopterin_OxRdtase"/>
</dbReference>
<feature type="domain" description="Molybdopterin oxidoreductase" evidence="10">
    <location>
        <begin position="163"/>
        <end position="545"/>
    </location>
</feature>
<keyword evidence="8" id="KW-0408">Iron</keyword>
<evidence type="ECO:0000313" key="12">
    <source>
        <dbReference type="EMBL" id="AFI69314.1"/>
    </source>
</evidence>
<dbReference type="CDD" id="cd02767">
    <property type="entry name" value="MopB_ydeP"/>
    <property type="match status" value="1"/>
</dbReference>
<protein>
    <submittedName>
        <fullName evidence="12">Oxidoreductase alpha (Molybdopterin) subunit</fullName>
    </submittedName>
</protein>
<name>A0A0H3HSP0_BURP2</name>
<dbReference type="InterPro" id="IPR037951">
    <property type="entry name" value="MopB_CT_YdeP"/>
</dbReference>
<dbReference type="PIRSF" id="PIRSF000144">
    <property type="entry name" value="CbbBc"/>
    <property type="match status" value="1"/>
</dbReference>
<dbReference type="Gene3D" id="3.40.50.740">
    <property type="match status" value="1"/>
</dbReference>
<dbReference type="InterPro" id="IPR041953">
    <property type="entry name" value="YdeP_MopB"/>
</dbReference>
<evidence type="ECO:0000259" key="10">
    <source>
        <dbReference type="Pfam" id="PF00384"/>
    </source>
</evidence>
<dbReference type="Gene3D" id="3.40.228.10">
    <property type="entry name" value="Dimethylsulfoxide Reductase, domain 2"/>
    <property type="match status" value="1"/>
</dbReference>
<comment type="cofactor">
    <cofactor evidence="1">
        <name>Mo-bis(molybdopterin guanine dinucleotide)</name>
        <dbReference type="ChEBI" id="CHEBI:60539"/>
    </cofactor>
</comment>
<gene>
    <name evidence="12" type="ordered locus">BP1026B_II1062</name>
</gene>
<dbReference type="Proteomes" id="UP000010087">
    <property type="component" value="Chromosome 2"/>
</dbReference>
<evidence type="ECO:0000256" key="5">
    <source>
        <dbReference type="ARBA" id="ARBA00022505"/>
    </source>
</evidence>
<accession>A0A0H3HSP0</accession>
<keyword evidence="5" id="KW-0500">Molybdenum</keyword>
<proteinExistence type="inferred from homology"/>
<dbReference type="AlphaFoldDB" id="A0A0H3HSP0"/>
<keyword evidence="6" id="KW-0479">Metal-binding</keyword>
<reference evidence="12 13" key="1">
    <citation type="journal article" date="2012" name="PLoS ONE">
        <title>Evolution of Burkholderia pseudomallei in recurrent melioidosis.</title>
        <authorList>
            <person name="Hayden H.S."/>
            <person name="Lim R."/>
            <person name="Brittnacher M.J."/>
            <person name="Sims E.H."/>
            <person name="Ramage E.R."/>
            <person name="Fong C."/>
            <person name="Wu Z."/>
            <person name="Crist E."/>
            <person name="Chang J."/>
            <person name="Zhou Y."/>
            <person name="Radey M."/>
            <person name="Rohmer L."/>
            <person name="Haugen E."/>
            <person name="Gillett W."/>
            <person name="Wuthiekanun V."/>
            <person name="Peacock S.J."/>
            <person name="Kaul R."/>
            <person name="Miller S.I."/>
            <person name="Manoil C."/>
            <person name="Jacobs M.A."/>
        </authorList>
    </citation>
    <scope>NUCLEOTIDE SEQUENCE [LARGE SCALE GENOMIC DNA]</scope>
    <source>
        <strain evidence="12 13">1026b</strain>
    </source>
</reference>
<dbReference type="GO" id="GO:0016020">
    <property type="term" value="C:membrane"/>
    <property type="evidence" value="ECO:0007669"/>
    <property type="project" value="TreeGrafter"/>
</dbReference>
<dbReference type="SUPFAM" id="SSF53706">
    <property type="entry name" value="Formate dehydrogenase/DMSO reductase, domains 1-3"/>
    <property type="match status" value="1"/>
</dbReference>
<dbReference type="GO" id="GO:0051539">
    <property type="term" value="F:4 iron, 4 sulfur cluster binding"/>
    <property type="evidence" value="ECO:0007669"/>
    <property type="project" value="UniProtKB-KW"/>
</dbReference>
<dbReference type="GO" id="GO:0030151">
    <property type="term" value="F:molybdenum ion binding"/>
    <property type="evidence" value="ECO:0007669"/>
    <property type="project" value="InterPro"/>
</dbReference>
<dbReference type="GO" id="GO:0008863">
    <property type="term" value="F:formate dehydrogenase (NAD+) activity"/>
    <property type="evidence" value="ECO:0007669"/>
    <property type="project" value="InterPro"/>
</dbReference>
<dbReference type="InterPro" id="IPR010046">
    <property type="entry name" value="Mopterin_OxRdtse_a_bac"/>
</dbReference>
<dbReference type="InterPro" id="IPR050123">
    <property type="entry name" value="Prok_molybdopt-oxidoreductase"/>
</dbReference>
<evidence type="ECO:0000256" key="9">
    <source>
        <dbReference type="ARBA" id="ARBA00023014"/>
    </source>
</evidence>
<organism evidence="12 13">
    <name type="scientific">Burkholderia pseudomallei (strain 1026b)</name>
    <dbReference type="NCBI Taxonomy" id="884204"/>
    <lineage>
        <taxon>Bacteria</taxon>
        <taxon>Pseudomonadati</taxon>
        <taxon>Pseudomonadota</taxon>
        <taxon>Betaproteobacteria</taxon>
        <taxon>Burkholderiales</taxon>
        <taxon>Burkholderiaceae</taxon>
        <taxon>Burkholderia</taxon>
        <taxon>pseudomallei group</taxon>
    </lineage>
</organism>
<evidence type="ECO:0000313" key="13">
    <source>
        <dbReference type="Proteomes" id="UP000010087"/>
    </source>
</evidence>
<sequence>MQEYSLLTHRTITKNCALFLSGKVCSRPVSPRAYASLRRRPQPALRHFNDMKTKEPDARIEPYAHPAGGWGALKYVAINLFKEKVPGGNYRALLRQNQPDGFDCPGCAWPDREHASTFEFCENGVKAVAAEATAKRVTPAFFAEHTVSALFDQSDYALEQHGRLTDPMVYDAATDRYVPIAWNAAFELIANHLRALGEPNRAAFYTSGRASNEAAFLYQLLVRYYGTNNFPDCSNMCHEATSRGLPATVGVGKGTVTLDDFEQADTLLIFGQNPATNHPRMMGELRACAKRGATIVSINPLKERGLERFASPQHPAEMLTMSSTPIASTFVQPRVGGDLALIKGVAKRVLELDDAARERGGARVLDVDFIAAHTAGFDTFAADLRAQDWAALVGESGVPREQIDALARIYVHGERVIATWGMGLTQHKHSVATVHMLSNLMLMRGNIGRPGAGLCPVRGHSNVQGNRTVGIEEKPSDAFLERLGRVFDFAPPRGHGYDVVETIEAMLDGRIGVFIGLGGNFAMATPDTPRTWQGLRRCGLTVHITTKLNRSHLVHGREALILPTLGRTEIDLQNGVAQGVSVEDSMCMVHASYGMNPPASPNLLSEVAIVARLGHALFGGDKIDWLGYMNDYAKIRDAIEASIEGFDDYNARIARPGGFHLRVASREREWLTPSGRANFIVHALPADTPIQRARARHGKRLMTLMTTRSHDQYNTTIYALDDRYRGVFGERRVVFAHPDDLAMLGFEAGERVDLETVWDDGIERRVAGFLLVAYDIPRGCLGAYYPETNPLVPLDSVGDVCNTPTSKSIPVLMHRSAGDAAHAA</sequence>
<feature type="domain" description="Molybdopterin dinucleotide-binding" evidence="11">
    <location>
        <begin position="703"/>
        <end position="808"/>
    </location>
</feature>
<evidence type="ECO:0000256" key="8">
    <source>
        <dbReference type="ARBA" id="ARBA00023004"/>
    </source>
</evidence>
<dbReference type="GO" id="GO:0043546">
    <property type="term" value="F:molybdopterin cofactor binding"/>
    <property type="evidence" value="ECO:0007669"/>
    <property type="project" value="InterPro"/>
</dbReference>
<dbReference type="GO" id="GO:1990204">
    <property type="term" value="C:oxidoreductase complex"/>
    <property type="evidence" value="ECO:0007669"/>
    <property type="project" value="UniProtKB-ARBA"/>
</dbReference>
<dbReference type="PATRIC" id="fig|884204.3.peg.5319"/>
<dbReference type="CDD" id="cd02787">
    <property type="entry name" value="MopB_CT_ydeP"/>
    <property type="match status" value="1"/>
</dbReference>
<dbReference type="EMBL" id="CP002834">
    <property type="protein sequence ID" value="AFI69314.1"/>
    <property type="molecule type" value="Genomic_DNA"/>
</dbReference>
<keyword evidence="7" id="KW-0560">Oxidoreductase</keyword>
<evidence type="ECO:0000259" key="11">
    <source>
        <dbReference type="Pfam" id="PF01568"/>
    </source>
</evidence>
<comment type="cofactor">
    <cofactor evidence="2">
        <name>[4Fe-4S] cluster</name>
        <dbReference type="ChEBI" id="CHEBI:49883"/>
    </cofactor>
</comment>
<keyword evidence="4" id="KW-0004">4Fe-4S</keyword>
<dbReference type="PANTHER" id="PTHR43105:SF4">
    <property type="entry name" value="PROTEIN YDEP"/>
    <property type="match status" value="1"/>
</dbReference>
<dbReference type="Pfam" id="PF01568">
    <property type="entry name" value="Molydop_binding"/>
    <property type="match status" value="1"/>
</dbReference>
<evidence type="ECO:0000256" key="2">
    <source>
        <dbReference type="ARBA" id="ARBA00001966"/>
    </source>
</evidence>
<evidence type="ECO:0000256" key="4">
    <source>
        <dbReference type="ARBA" id="ARBA00022485"/>
    </source>
</evidence>